<gene>
    <name evidence="2" type="ORF">CEURO_LOCUS16226</name>
</gene>
<evidence type="ECO:0000256" key="1">
    <source>
        <dbReference type="SAM" id="Phobius"/>
    </source>
</evidence>
<evidence type="ECO:0000313" key="2">
    <source>
        <dbReference type="EMBL" id="CAH9103690.1"/>
    </source>
</evidence>
<keyword evidence="1" id="KW-0812">Transmembrane</keyword>
<keyword evidence="3" id="KW-1185">Reference proteome</keyword>
<keyword evidence="1" id="KW-1133">Transmembrane helix</keyword>
<keyword evidence="1" id="KW-0472">Membrane</keyword>
<feature type="transmembrane region" description="Helical" evidence="1">
    <location>
        <begin position="7"/>
        <end position="26"/>
    </location>
</feature>
<proteinExistence type="predicted"/>
<evidence type="ECO:0000313" key="3">
    <source>
        <dbReference type="Proteomes" id="UP001152484"/>
    </source>
</evidence>
<name>A0A9P0ZI45_CUSEU</name>
<dbReference type="OrthoDB" id="1326772at2759"/>
<organism evidence="2 3">
    <name type="scientific">Cuscuta europaea</name>
    <name type="common">European dodder</name>
    <dbReference type="NCBI Taxonomy" id="41803"/>
    <lineage>
        <taxon>Eukaryota</taxon>
        <taxon>Viridiplantae</taxon>
        <taxon>Streptophyta</taxon>
        <taxon>Embryophyta</taxon>
        <taxon>Tracheophyta</taxon>
        <taxon>Spermatophyta</taxon>
        <taxon>Magnoliopsida</taxon>
        <taxon>eudicotyledons</taxon>
        <taxon>Gunneridae</taxon>
        <taxon>Pentapetalae</taxon>
        <taxon>asterids</taxon>
        <taxon>lamiids</taxon>
        <taxon>Solanales</taxon>
        <taxon>Convolvulaceae</taxon>
        <taxon>Cuscuteae</taxon>
        <taxon>Cuscuta</taxon>
        <taxon>Cuscuta subgen. Cuscuta</taxon>
    </lineage>
</organism>
<dbReference type="AlphaFoldDB" id="A0A9P0ZI45"/>
<sequence length="113" mass="13868">MKFWLKWLYWLILLIHEKIIFKIFVINKLNKKLYEKIAKMIIYSNFSQCIQKNNFNLTFYAYYKLQRKKSKVTCLVKKLADKPDKPKKMVTKWALGILVPQLLRNDDMMWKFL</sequence>
<dbReference type="EMBL" id="CAMAPE010000045">
    <property type="protein sequence ID" value="CAH9103690.1"/>
    <property type="molecule type" value="Genomic_DNA"/>
</dbReference>
<comment type="caution">
    <text evidence="2">The sequence shown here is derived from an EMBL/GenBank/DDBJ whole genome shotgun (WGS) entry which is preliminary data.</text>
</comment>
<reference evidence="2" key="1">
    <citation type="submission" date="2022-07" db="EMBL/GenBank/DDBJ databases">
        <authorList>
            <person name="Macas J."/>
            <person name="Novak P."/>
            <person name="Neumann P."/>
        </authorList>
    </citation>
    <scope>NUCLEOTIDE SEQUENCE</scope>
</reference>
<protein>
    <submittedName>
        <fullName evidence="2">Uncharacterized protein</fullName>
    </submittedName>
</protein>
<dbReference type="Proteomes" id="UP001152484">
    <property type="component" value="Unassembled WGS sequence"/>
</dbReference>
<accession>A0A9P0ZI45</accession>